<reference evidence="1 2" key="1">
    <citation type="submission" date="2021-06" db="EMBL/GenBank/DDBJ databases">
        <authorList>
            <person name="Kallberg Y."/>
            <person name="Tangrot J."/>
            <person name="Rosling A."/>
        </authorList>
    </citation>
    <scope>NUCLEOTIDE SEQUENCE [LARGE SCALE GENOMIC DNA]</scope>
    <source>
        <strain evidence="1 2">120-4 pot B 10/14</strain>
    </source>
</reference>
<sequence>IIVSCILQPSSSVTGIESIILAISILGEVVINLESGEKKETSHSGSC</sequence>
<name>A0ABN7WKW1_GIGMA</name>
<evidence type="ECO:0000313" key="2">
    <source>
        <dbReference type="Proteomes" id="UP000789901"/>
    </source>
</evidence>
<accession>A0ABN7WKW1</accession>
<feature type="non-terminal residue" evidence="1">
    <location>
        <position position="1"/>
    </location>
</feature>
<protein>
    <submittedName>
        <fullName evidence="1">31362_t:CDS:1</fullName>
    </submittedName>
</protein>
<dbReference type="EMBL" id="CAJVQB010049232">
    <property type="protein sequence ID" value="CAG8834387.1"/>
    <property type="molecule type" value="Genomic_DNA"/>
</dbReference>
<proteinExistence type="predicted"/>
<dbReference type="Proteomes" id="UP000789901">
    <property type="component" value="Unassembled WGS sequence"/>
</dbReference>
<gene>
    <name evidence="1" type="ORF">GMARGA_LOCUS32026</name>
</gene>
<evidence type="ECO:0000313" key="1">
    <source>
        <dbReference type="EMBL" id="CAG8834387.1"/>
    </source>
</evidence>
<organism evidence="1 2">
    <name type="scientific">Gigaspora margarita</name>
    <dbReference type="NCBI Taxonomy" id="4874"/>
    <lineage>
        <taxon>Eukaryota</taxon>
        <taxon>Fungi</taxon>
        <taxon>Fungi incertae sedis</taxon>
        <taxon>Mucoromycota</taxon>
        <taxon>Glomeromycotina</taxon>
        <taxon>Glomeromycetes</taxon>
        <taxon>Diversisporales</taxon>
        <taxon>Gigasporaceae</taxon>
        <taxon>Gigaspora</taxon>
    </lineage>
</organism>
<keyword evidence="2" id="KW-1185">Reference proteome</keyword>
<comment type="caution">
    <text evidence="1">The sequence shown here is derived from an EMBL/GenBank/DDBJ whole genome shotgun (WGS) entry which is preliminary data.</text>
</comment>